<dbReference type="Proteomes" id="UP000190852">
    <property type="component" value="Unassembled WGS sequence"/>
</dbReference>
<feature type="domain" description="Colicin E3-like ribonuclease" evidence="2">
    <location>
        <begin position="187"/>
        <end position="257"/>
    </location>
</feature>
<dbReference type="Gene3D" id="2.180.10.10">
    <property type="entry name" value="RHS repeat-associated core"/>
    <property type="match status" value="1"/>
</dbReference>
<evidence type="ECO:0000256" key="1">
    <source>
        <dbReference type="SAM" id="MobiDB-lite"/>
    </source>
</evidence>
<dbReference type="GO" id="GO:0003723">
    <property type="term" value="F:RNA binding"/>
    <property type="evidence" value="ECO:0007669"/>
    <property type="project" value="InterPro"/>
</dbReference>
<dbReference type="SUPFAM" id="SSF63840">
    <property type="entry name" value="Ribonuclease domain of colicin E3"/>
    <property type="match status" value="1"/>
</dbReference>
<evidence type="ECO:0000259" key="2">
    <source>
        <dbReference type="Pfam" id="PF09000"/>
    </source>
</evidence>
<dbReference type="AlphaFoldDB" id="A0A1T5F2Y6"/>
<dbReference type="NCBIfam" id="TIGR03696">
    <property type="entry name" value="Rhs_assc_core"/>
    <property type="match status" value="1"/>
</dbReference>
<dbReference type="GO" id="GO:0043022">
    <property type="term" value="F:ribosome binding"/>
    <property type="evidence" value="ECO:0007669"/>
    <property type="project" value="InterPro"/>
</dbReference>
<dbReference type="InterPro" id="IPR009105">
    <property type="entry name" value="Colicin_E3_ribonuclease"/>
</dbReference>
<organism evidence="3 4">
    <name type="scientific">Parabacteroides chartae</name>
    <dbReference type="NCBI Taxonomy" id="1037355"/>
    <lineage>
        <taxon>Bacteria</taxon>
        <taxon>Pseudomonadati</taxon>
        <taxon>Bacteroidota</taxon>
        <taxon>Bacteroidia</taxon>
        <taxon>Bacteroidales</taxon>
        <taxon>Tannerellaceae</taxon>
        <taxon>Parabacteroides</taxon>
    </lineage>
</organism>
<feature type="region of interest" description="Disordered" evidence="1">
    <location>
        <begin position="210"/>
        <end position="260"/>
    </location>
</feature>
<dbReference type="GO" id="GO:0016788">
    <property type="term" value="F:hydrolase activity, acting on ester bonds"/>
    <property type="evidence" value="ECO:0007669"/>
    <property type="project" value="InterPro"/>
</dbReference>
<sequence length="260" mass="29292">KQPYKYNGKEFDQMHGLNLYDYSARYMEPTLGRFTTVDPLAEKRPWESPYCYAGNDPVNRLDPTGTDWVEDKDGNAIWRAEYTKDNLSEGYKYIGTEYKIGNTKFIQKTNKKGEVSLYASMVEDKKSDQTSTQNGAFAPAIPWYITAGEIVESSALRIGGGILSLLFLTGDTDPHREDLVAIDAYYPPPIELPGFPGSVKDKTKTGRARWKLPNGDIGEWDSQHGEVEVYDKTGKKHKGAYDPKTGQKKKDGDPKRKTNN</sequence>
<dbReference type="PANTHER" id="PTHR32305:SF15">
    <property type="entry name" value="PROTEIN RHSA-RELATED"/>
    <property type="match status" value="1"/>
</dbReference>
<feature type="compositionally biased region" description="Basic and acidic residues" evidence="1">
    <location>
        <begin position="221"/>
        <end position="233"/>
    </location>
</feature>
<dbReference type="PANTHER" id="PTHR32305">
    <property type="match status" value="1"/>
</dbReference>
<accession>A0A1T5F2Y6</accession>
<feature type="compositionally biased region" description="Basic and acidic residues" evidence="1">
    <location>
        <begin position="248"/>
        <end position="260"/>
    </location>
</feature>
<dbReference type="InterPro" id="IPR022385">
    <property type="entry name" value="Rhs_assc_core"/>
</dbReference>
<dbReference type="Pfam" id="PF09000">
    <property type="entry name" value="Cytotoxic"/>
    <property type="match status" value="1"/>
</dbReference>
<reference evidence="4" key="1">
    <citation type="submission" date="2017-02" db="EMBL/GenBank/DDBJ databases">
        <authorList>
            <person name="Varghese N."/>
            <person name="Submissions S."/>
        </authorList>
    </citation>
    <scope>NUCLEOTIDE SEQUENCE [LARGE SCALE GENOMIC DNA]</scope>
    <source>
        <strain evidence="4">DSM 24967</strain>
    </source>
</reference>
<evidence type="ECO:0000313" key="3">
    <source>
        <dbReference type="EMBL" id="SKB90420.1"/>
    </source>
</evidence>
<feature type="non-terminal residue" evidence="3">
    <location>
        <position position="1"/>
    </location>
</feature>
<proteinExistence type="predicted"/>
<keyword evidence="4" id="KW-1185">Reference proteome</keyword>
<dbReference type="Gene3D" id="3.10.380.10">
    <property type="entry name" value="Colicin E3-like ribonuclease domain"/>
    <property type="match status" value="1"/>
</dbReference>
<evidence type="ECO:0000313" key="4">
    <source>
        <dbReference type="Proteomes" id="UP000190852"/>
    </source>
</evidence>
<dbReference type="RefSeq" id="WP_245832619.1">
    <property type="nucleotide sequence ID" value="NZ_FUYQ01000038.1"/>
</dbReference>
<protein>
    <submittedName>
        <fullName evidence="3">RHS repeat-associated core domain-containing protein</fullName>
    </submittedName>
</protein>
<dbReference type="InterPro" id="IPR050708">
    <property type="entry name" value="T6SS_VgrG/RHS"/>
</dbReference>
<dbReference type="EMBL" id="FUYQ01000038">
    <property type="protein sequence ID" value="SKB90420.1"/>
    <property type="molecule type" value="Genomic_DNA"/>
</dbReference>
<dbReference type="InterPro" id="IPR036725">
    <property type="entry name" value="ColE3_ribonuclease_sf"/>
</dbReference>
<name>A0A1T5F2Y6_9BACT</name>
<gene>
    <name evidence="3" type="ORF">SAMN05660349_03273</name>
</gene>